<dbReference type="InterPro" id="IPR000719">
    <property type="entry name" value="Prot_kinase_dom"/>
</dbReference>
<dbReference type="OrthoDB" id="5979581at2759"/>
<proteinExistence type="predicted"/>
<evidence type="ECO:0000313" key="3">
    <source>
        <dbReference type="Proteomes" id="UP000252519"/>
    </source>
</evidence>
<dbReference type="GO" id="GO:0004672">
    <property type="term" value="F:protein kinase activity"/>
    <property type="evidence" value="ECO:0007669"/>
    <property type="project" value="InterPro"/>
</dbReference>
<keyword evidence="3" id="KW-1185">Reference proteome</keyword>
<gene>
    <name evidence="2" type="ORF">ANCCAN_06374</name>
</gene>
<dbReference type="PROSITE" id="PS50011">
    <property type="entry name" value="PROTEIN_KINASE_DOM"/>
    <property type="match status" value="1"/>
</dbReference>
<dbReference type="InterPro" id="IPR011009">
    <property type="entry name" value="Kinase-like_dom_sf"/>
</dbReference>
<dbReference type="EMBL" id="JOJR01000060">
    <property type="protein sequence ID" value="RCN47600.1"/>
    <property type="molecule type" value="Genomic_DNA"/>
</dbReference>
<organism evidence="2 3">
    <name type="scientific">Ancylostoma caninum</name>
    <name type="common">Dog hookworm</name>
    <dbReference type="NCBI Taxonomy" id="29170"/>
    <lineage>
        <taxon>Eukaryota</taxon>
        <taxon>Metazoa</taxon>
        <taxon>Ecdysozoa</taxon>
        <taxon>Nematoda</taxon>
        <taxon>Chromadorea</taxon>
        <taxon>Rhabditida</taxon>
        <taxon>Rhabditina</taxon>
        <taxon>Rhabditomorpha</taxon>
        <taxon>Strongyloidea</taxon>
        <taxon>Ancylostomatidae</taxon>
        <taxon>Ancylostomatinae</taxon>
        <taxon>Ancylostoma</taxon>
    </lineage>
</organism>
<dbReference type="AlphaFoldDB" id="A0A368GX54"/>
<evidence type="ECO:0000259" key="1">
    <source>
        <dbReference type="PROSITE" id="PS50011"/>
    </source>
</evidence>
<name>A0A368GX54_ANCCA</name>
<dbReference type="SUPFAM" id="SSF56112">
    <property type="entry name" value="Protein kinase-like (PK-like)"/>
    <property type="match status" value="1"/>
</dbReference>
<comment type="caution">
    <text evidence="2">The sequence shown here is derived from an EMBL/GenBank/DDBJ whole genome shotgun (WGS) entry which is preliminary data.</text>
</comment>
<sequence>MAVNCELIQLKGRTFALKYLDSPHKLPLDGQNVGDWTITKKIGEGGFGAVYLCKNKDGELNALKVEAENDPLGLLKMEVYVLMELKKTKFQGEVIES</sequence>
<dbReference type="GO" id="GO:0005524">
    <property type="term" value="F:ATP binding"/>
    <property type="evidence" value="ECO:0007669"/>
    <property type="project" value="InterPro"/>
</dbReference>
<dbReference type="Gene3D" id="3.30.200.20">
    <property type="entry name" value="Phosphorylase Kinase, domain 1"/>
    <property type="match status" value="1"/>
</dbReference>
<evidence type="ECO:0000313" key="2">
    <source>
        <dbReference type="EMBL" id="RCN47600.1"/>
    </source>
</evidence>
<protein>
    <recommendedName>
        <fullName evidence="1">Protein kinase domain-containing protein</fullName>
    </recommendedName>
</protein>
<dbReference type="Proteomes" id="UP000252519">
    <property type="component" value="Unassembled WGS sequence"/>
</dbReference>
<accession>A0A368GX54</accession>
<reference evidence="2 3" key="1">
    <citation type="submission" date="2014-10" db="EMBL/GenBank/DDBJ databases">
        <title>Draft genome of the hookworm Ancylostoma caninum.</title>
        <authorList>
            <person name="Mitreva M."/>
        </authorList>
    </citation>
    <scope>NUCLEOTIDE SEQUENCE [LARGE SCALE GENOMIC DNA]</scope>
    <source>
        <strain evidence="2 3">Baltimore</strain>
    </source>
</reference>
<feature type="domain" description="Protein kinase" evidence="1">
    <location>
        <begin position="36"/>
        <end position="97"/>
    </location>
</feature>
<dbReference type="STRING" id="29170.A0A368GX54"/>